<evidence type="ECO:0008006" key="3">
    <source>
        <dbReference type="Google" id="ProtNLM"/>
    </source>
</evidence>
<sequence length="87" mass="9131">MRIEFLSHPGCPNAAAARDVLSECLNALGIRAPVTDRVGDFPSPSILINSIDAMRPGALPAGRSCRLDLPTRAMVLAAPQQAAAVEH</sequence>
<dbReference type="Proteomes" id="UP000003653">
    <property type="component" value="Unassembled WGS sequence"/>
</dbReference>
<keyword evidence="2" id="KW-1185">Reference proteome</keyword>
<dbReference type="EMBL" id="ADNV01000162">
    <property type="protein sequence ID" value="EFG78258.1"/>
    <property type="molecule type" value="Genomic_DNA"/>
</dbReference>
<comment type="caution">
    <text evidence="1">The sequence shown here is derived from an EMBL/GenBank/DDBJ whole genome shotgun (WGS) entry which is preliminary data.</text>
</comment>
<name>D5P6P3_9MYCO</name>
<gene>
    <name evidence="1" type="ORF">HMPREF0591_1837</name>
</gene>
<dbReference type="AlphaFoldDB" id="D5P6P3"/>
<dbReference type="eggNOG" id="ENOG5031T0U">
    <property type="taxonomic scope" value="Bacteria"/>
</dbReference>
<dbReference type="HOGENOM" id="CLU_174739_0_0_11"/>
<proteinExistence type="predicted"/>
<protein>
    <recommendedName>
        <fullName evidence="3">Alkylmercury lyase</fullName>
    </recommendedName>
</protein>
<evidence type="ECO:0000313" key="1">
    <source>
        <dbReference type="EMBL" id="EFG78258.1"/>
    </source>
</evidence>
<reference evidence="1 2" key="1">
    <citation type="submission" date="2010-04" db="EMBL/GenBank/DDBJ databases">
        <authorList>
            <person name="Muzny D."/>
            <person name="Qin X."/>
            <person name="Deng J."/>
            <person name="Jiang H."/>
            <person name="Liu Y."/>
            <person name="Qu J."/>
            <person name="Song X.-Z."/>
            <person name="Zhang L."/>
            <person name="Thornton R."/>
            <person name="Coyle M."/>
            <person name="Francisco L."/>
            <person name="Jackson L."/>
            <person name="Javaid M."/>
            <person name="Korchina V."/>
            <person name="Kovar C."/>
            <person name="Mata R."/>
            <person name="Mathew T."/>
            <person name="Ngo R."/>
            <person name="Nguyen L."/>
            <person name="Nguyen N."/>
            <person name="Okwuonu G."/>
            <person name="Ongeri F."/>
            <person name="Pham C."/>
            <person name="Simmons D."/>
            <person name="Wilczek-Boney K."/>
            <person name="Hale W."/>
            <person name="Jakkamsetti A."/>
            <person name="Pham P."/>
            <person name="Ruth R."/>
            <person name="San Lucas F."/>
            <person name="Warren J."/>
            <person name="Zhang J."/>
            <person name="Zhao Z."/>
            <person name="Zhou C."/>
            <person name="Zhu D."/>
            <person name="Lee S."/>
            <person name="Bess C."/>
            <person name="Blankenburg K."/>
            <person name="Forbes L."/>
            <person name="Fu Q."/>
            <person name="Gubbala S."/>
            <person name="Hirani K."/>
            <person name="Jayaseelan J.C."/>
            <person name="Lara F."/>
            <person name="Munidasa M."/>
            <person name="Palculict T."/>
            <person name="Patil S."/>
            <person name="Pu L.-L."/>
            <person name="Saada N."/>
            <person name="Tang L."/>
            <person name="Weissenberger G."/>
            <person name="Zhu Y."/>
            <person name="Hemphill L."/>
            <person name="Shang Y."/>
            <person name="Youmans B."/>
            <person name="Ayvaz T."/>
            <person name="Ross M."/>
            <person name="Santibanez J."/>
            <person name="Aqrawi P."/>
            <person name="Gross S."/>
            <person name="Joshi V."/>
            <person name="Fowler G."/>
            <person name="Nazareth L."/>
            <person name="Reid J."/>
            <person name="Worley K."/>
            <person name="Petrosino J."/>
            <person name="Highlander S."/>
            <person name="Gibbs R."/>
        </authorList>
    </citation>
    <scope>NUCLEOTIDE SEQUENCE [LARGE SCALE GENOMIC DNA]</scope>
    <source>
        <strain evidence="1 2">ATCC BAA-614</strain>
    </source>
</reference>
<evidence type="ECO:0000313" key="2">
    <source>
        <dbReference type="Proteomes" id="UP000003653"/>
    </source>
</evidence>
<organism evidence="1 2">
    <name type="scientific">Mycobacterium parascrofulaceum ATCC BAA-614</name>
    <dbReference type="NCBI Taxonomy" id="525368"/>
    <lineage>
        <taxon>Bacteria</taxon>
        <taxon>Bacillati</taxon>
        <taxon>Actinomycetota</taxon>
        <taxon>Actinomycetes</taxon>
        <taxon>Mycobacteriales</taxon>
        <taxon>Mycobacteriaceae</taxon>
        <taxon>Mycobacterium</taxon>
        <taxon>Mycobacterium simiae complex</taxon>
    </lineage>
</organism>
<accession>D5P6P3</accession>